<dbReference type="PANTHER" id="PTHR13018">
    <property type="entry name" value="PROBABLE MEMBRANE PROTEIN DUF221-RELATED"/>
    <property type="match status" value="1"/>
</dbReference>
<feature type="region of interest" description="Disordered" evidence="7">
    <location>
        <begin position="355"/>
        <end position="375"/>
    </location>
</feature>
<dbReference type="EMBL" id="GL433847">
    <property type="protein sequence ID" value="EFN54682.1"/>
    <property type="molecule type" value="Genomic_DNA"/>
</dbReference>
<comment type="similarity">
    <text evidence="2">Belongs to the CSC1 (TC 1.A.17) family.</text>
</comment>
<evidence type="ECO:0000259" key="11">
    <source>
        <dbReference type="Pfam" id="PF13967"/>
    </source>
</evidence>
<keyword evidence="6 8" id="KW-0472">Membrane</keyword>
<evidence type="ECO:0000256" key="2">
    <source>
        <dbReference type="ARBA" id="ARBA00007779"/>
    </source>
</evidence>
<feature type="transmembrane region" description="Helical" evidence="8">
    <location>
        <begin position="149"/>
        <end position="173"/>
    </location>
</feature>
<evidence type="ECO:0000256" key="1">
    <source>
        <dbReference type="ARBA" id="ARBA00004141"/>
    </source>
</evidence>
<accession>E1ZHX6</accession>
<feature type="signal peptide" evidence="9">
    <location>
        <begin position="1"/>
        <end position="19"/>
    </location>
</feature>
<feature type="transmembrane region" description="Helical" evidence="8">
    <location>
        <begin position="1367"/>
        <end position="1389"/>
    </location>
</feature>
<evidence type="ECO:0000313" key="13">
    <source>
        <dbReference type="Proteomes" id="UP000008141"/>
    </source>
</evidence>
<proteinExistence type="inferred from homology"/>
<dbReference type="KEGG" id="cvr:CHLNCDRAFT_58176"/>
<feature type="transmembrane region" description="Helical" evidence="8">
    <location>
        <begin position="1395"/>
        <end position="1414"/>
    </location>
</feature>
<dbReference type="Pfam" id="PF13967">
    <property type="entry name" value="RSN1_TM"/>
    <property type="match status" value="1"/>
</dbReference>
<feature type="domain" description="CSC1/OSCA1-like N-terminal transmembrane" evidence="11">
    <location>
        <begin position="70"/>
        <end position="232"/>
    </location>
</feature>
<evidence type="ECO:0000259" key="10">
    <source>
        <dbReference type="Pfam" id="PF02714"/>
    </source>
</evidence>
<feature type="region of interest" description="Disordered" evidence="7">
    <location>
        <begin position="269"/>
        <end position="303"/>
    </location>
</feature>
<evidence type="ECO:0008006" key="14">
    <source>
        <dbReference type="Google" id="ProtNLM"/>
    </source>
</evidence>
<reference evidence="12 13" key="1">
    <citation type="journal article" date="2010" name="Plant Cell">
        <title>The Chlorella variabilis NC64A genome reveals adaptation to photosymbiosis, coevolution with viruses, and cryptic sex.</title>
        <authorList>
            <person name="Blanc G."/>
            <person name="Duncan G."/>
            <person name="Agarkova I."/>
            <person name="Borodovsky M."/>
            <person name="Gurnon J."/>
            <person name="Kuo A."/>
            <person name="Lindquist E."/>
            <person name="Lucas S."/>
            <person name="Pangilinan J."/>
            <person name="Polle J."/>
            <person name="Salamov A."/>
            <person name="Terry A."/>
            <person name="Yamada T."/>
            <person name="Dunigan D.D."/>
            <person name="Grigoriev I.V."/>
            <person name="Claverie J.M."/>
            <person name="Van Etten J.L."/>
        </authorList>
    </citation>
    <scope>NUCLEOTIDE SEQUENCE [LARGE SCALE GENOMIC DNA]</scope>
    <source>
        <strain evidence="12 13">NC64A</strain>
    </source>
</reference>
<feature type="transmembrane region" description="Helical" evidence="8">
    <location>
        <begin position="1205"/>
        <end position="1224"/>
    </location>
</feature>
<feature type="transmembrane region" description="Helical" evidence="8">
    <location>
        <begin position="213"/>
        <end position="235"/>
    </location>
</feature>
<dbReference type="OMA" id="MITRIRM"/>
<feature type="compositionally biased region" description="Low complexity" evidence="7">
    <location>
        <begin position="596"/>
        <end position="627"/>
    </location>
</feature>
<evidence type="ECO:0000256" key="6">
    <source>
        <dbReference type="ARBA" id="ARBA00023136"/>
    </source>
</evidence>
<evidence type="ECO:0000256" key="7">
    <source>
        <dbReference type="SAM" id="MobiDB-lite"/>
    </source>
</evidence>
<feature type="transmembrane region" description="Helical" evidence="8">
    <location>
        <begin position="1318"/>
        <end position="1346"/>
    </location>
</feature>
<dbReference type="GO" id="GO:0005227">
    <property type="term" value="F:calcium-activated cation channel activity"/>
    <property type="evidence" value="ECO:0007669"/>
    <property type="project" value="InterPro"/>
</dbReference>
<dbReference type="RefSeq" id="XP_005846784.1">
    <property type="nucleotide sequence ID" value="XM_005846722.1"/>
</dbReference>
<feature type="chain" id="PRO_5003156351" description="CSC1/OSCA1-like 7TM region domain-containing protein" evidence="9">
    <location>
        <begin position="20"/>
        <end position="1473"/>
    </location>
</feature>
<comment type="subcellular location">
    <subcellularLocation>
        <location evidence="1">Membrane</location>
        <topology evidence="1">Multi-pass membrane protein</topology>
    </subcellularLocation>
</comment>
<evidence type="ECO:0000256" key="3">
    <source>
        <dbReference type="ARBA" id="ARBA00022448"/>
    </source>
</evidence>
<dbReference type="GO" id="GO:0005886">
    <property type="term" value="C:plasma membrane"/>
    <property type="evidence" value="ECO:0007669"/>
    <property type="project" value="TreeGrafter"/>
</dbReference>
<keyword evidence="5 8" id="KW-1133">Transmembrane helix</keyword>
<dbReference type="GeneID" id="17354115"/>
<keyword evidence="4 8" id="KW-0812">Transmembrane</keyword>
<evidence type="ECO:0000256" key="4">
    <source>
        <dbReference type="ARBA" id="ARBA00022692"/>
    </source>
</evidence>
<name>E1ZHX6_CHLVA</name>
<feature type="transmembrane region" description="Helical" evidence="8">
    <location>
        <begin position="1236"/>
        <end position="1256"/>
    </location>
</feature>
<dbReference type="InterPro" id="IPR003864">
    <property type="entry name" value="CSC1/OSCA1-like_7TM"/>
</dbReference>
<evidence type="ECO:0000256" key="5">
    <source>
        <dbReference type="ARBA" id="ARBA00022989"/>
    </source>
</evidence>
<feature type="region of interest" description="Disordered" evidence="7">
    <location>
        <begin position="596"/>
        <end position="693"/>
    </location>
</feature>
<feature type="region of interest" description="Disordered" evidence="7">
    <location>
        <begin position="460"/>
        <end position="563"/>
    </location>
</feature>
<dbReference type="InParanoid" id="E1ZHX6"/>
<feature type="compositionally biased region" description="Basic and acidic residues" evidence="7">
    <location>
        <begin position="497"/>
        <end position="515"/>
    </location>
</feature>
<keyword evidence="9" id="KW-0732">Signal</keyword>
<sequence length="1473" mass="157311">MAAFIQLVAAAGQRLLLQAAPAPAPEEAAAPASAAATNDTGGYDVSFSTSSCMNTTSPICYSTAISGENLITGMWVNLILGCLCYLGFVLFRSMRGFEFYHARLLLPTVSRKPPQLALHGHQRLWGWLLPVFGVTDEELVHSSGLDALIAVRIISFGVTLFLPMTILGTAVLLPVNYTSDYYTQYAQEEGMDEYTSVFMRMTISNIRQRSPLLWIHFTFVYLNVFWASWLIIEYYKARRGARSSRQPAPEYIALRQTYLVRCTAVPGDDRPTGGASATPLLTPSMAPSRSPMKHGLAVAHSPTRRGSGGAAAAALGLLKSASSGTLGRTVNRLKLPRRNASRAADEFGEFAFRPSRFATPSSSPPNGSPSYADRGAPADVVAGGGIFTYAGPSRFSHQRSGSSPSAVAAAGGLVASDGSGTAARGLAAALAALPGGSPMRRGSSTGIELSDAAAFGSGMVTAGPELGPDASGASTPASEAGGGRVQRPLLYQQALRSSDRLPADSPDQRPPRPEQYRGSLPPLPPAVAVAAPEQPAAEGVHQQPQQGGGAADTEPTFSLSFSRGSGLADIGSISLNGSGSQSDDCADTAASQHGAGAGAAAVQTPNGASPAEPAAAAPSVEPSGSSSRTLLALGQQADSAAAQPGDSSPPPSGAMTRSGGSAAALLPLVQGGEGGSSSSPTSDTLPVRPRHAPTSSVEVAAALGYDQAPPNAEEIYAAILSRSRAAGGGGGGGLAAVYGGKAERQGGGEGEGSEGIATRWWTTYQPADADGVPHVLHLNQSITFKGAVRLAAPGGGAGGGRSGKELAVNASLFTCLVMDMPLEKLKLRRLGVFPTLRRCLGLQPARSLTRTSTLGSLTAGGSGTPTSARSQEDITAVLDELERGQQADSGRDAVEAHATGIKGVLARVASVWQNRSRLGEWRRDVRYAMYNKRVRIATEMFSELFGADFDSIIPIYPTASVDKLAHKWDSKVAVLERLQLALRDEPRHHAKRCAKLKQRIMVLQREGADSAGSNLLACKHEKGLPREEGLGDIAAERDAVLSDLPSTCFFATFKSQQAAAIASQTNLNPIMQRLFSVHPAPRPDDVNWPALQRSWWQRTMRPLYALPIILFFMLLPIGMFTGAFAQLTVALCGNPNDPASRSGSWYCSDDPWATFMRNALTSLAPSIVLSIYNMVFLPVMVYYAAQMEGQHVSLSALDRRCADLFFYWDVFNVFLGALFGGTVLAELKTFLQDPSYIWSALGSAIPAASNFFINYVMYRALVMSAFRLLYPHQAIMPAILKWLRILSRAKTPRDKLMEVPPRNCRYGRDIGIPVLMNFVMVCSMCITSPLILPFGLLYFVGLWAVWRYQALYVYQRQYESGGQFWPLVAHKVVGCQFIMVVFTACVLLFKGGYTQAALLFITLPIYLLRFDNYLTKRYDDLVRQVPLMAVHSAGRSTVPSDIYTPPPLRPGGQGWHPEWGKVWQHWGIGRYTI</sequence>
<dbReference type="InterPro" id="IPR032880">
    <property type="entry name" value="CSC1/OSCA1-like_N"/>
</dbReference>
<evidence type="ECO:0000313" key="12">
    <source>
        <dbReference type="EMBL" id="EFN54682.1"/>
    </source>
</evidence>
<organism evidence="13">
    <name type="scientific">Chlorella variabilis</name>
    <name type="common">Green alga</name>
    <dbReference type="NCBI Taxonomy" id="554065"/>
    <lineage>
        <taxon>Eukaryota</taxon>
        <taxon>Viridiplantae</taxon>
        <taxon>Chlorophyta</taxon>
        <taxon>core chlorophytes</taxon>
        <taxon>Trebouxiophyceae</taxon>
        <taxon>Chlorellales</taxon>
        <taxon>Chlorellaceae</taxon>
        <taxon>Chlorella clade</taxon>
        <taxon>Chlorella</taxon>
    </lineage>
</organism>
<dbReference type="eggNOG" id="KOG1134">
    <property type="taxonomic scope" value="Eukaryota"/>
</dbReference>
<feature type="compositionally biased region" description="Low complexity" evidence="7">
    <location>
        <begin position="526"/>
        <end position="538"/>
    </location>
</feature>
<dbReference type="InterPro" id="IPR045122">
    <property type="entry name" value="Csc1-like"/>
</dbReference>
<dbReference type="PANTHER" id="PTHR13018:SF5">
    <property type="entry name" value="RE44586P"/>
    <property type="match status" value="1"/>
</dbReference>
<dbReference type="Proteomes" id="UP000008141">
    <property type="component" value="Unassembled WGS sequence"/>
</dbReference>
<evidence type="ECO:0000256" key="9">
    <source>
        <dbReference type="SAM" id="SignalP"/>
    </source>
</evidence>
<feature type="domain" description="CSC1/OSCA1-like 7TM region" evidence="10">
    <location>
        <begin position="1155"/>
        <end position="1384"/>
    </location>
</feature>
<protein>
    <recommendedName>
        <fullName evidence="14">CSC1/OSCA1-like 7TM region domain-containing protein</fullName>
    </recommendedName>
</protein>
<gene>
    <name evidence="12" type="ORF">CHLNCDRAFT_58176</name>
</gene>
<evidence type="ECO:0000256" key="8">
    <source>
        <dbReference type="SAM" id="Phobius"/>
    </source>
</evidence>
<dbReference type="Pfam" id="PF02714">
    <property type="entry name" value="RSN1_7TM"/>
    <property type="match status" value="1"/>
</dbReference>
<feature type="transmembrane region" description="Helical" evidence="8">
    <location>
        <begin position="1103"/>
        <end position="1125"/>
    </location>
</feature>
<keyword evidence="13" id="KW-1185">Reference proteome</keyword>
<dbReference type="OrthoDB" id="1689567at2759"/>
<feature type="transmembrane region" description="Helical" evidence="8">
    <location>
        <begin position="71"/>
        <end position="91"/>
    </location>
</feature>
<keyword evidence="3" id="KW-0813">Transport</keyword>
<feature type="transmembrane region" description="Helical" evidence="8">
    <location>
        <begin position="1163"/>
        <end position="1185"/>
    </location>
</feature>